<feature type="domain" description="ATPase AAA-type core" evidence="1">
    <location>
        <begin position="31"/>
        <end position="340"/>
    </location>
</feature>
<accession>A0ABP8BQ66</accession>
<proteinExistence type="predicted"/>
<evidence type="ECO:0000313" key="2">
    <source>
        <dbReference type="EMBL" id="GAA4213108.1"/>
    </source>
</evidence>
<dbReference type="InterPro" id="IPR027417">
    <property type="entry name" value="P-loop_NTPase"/>
</dbReference>
<dbReference type="InterPro" id="IPR014555">
    <property type="entry name" value="RecF-like"/>
</dbReference>
<name>A0ABP8BQ66_9SPHI</name>
<dbReference type="PANTHER" id="PTHR32182:SF22">
    <property type="entry name" value="ATP-DEPENDENT ENDONUCLEASE, OLD FAMILY-RELATED"/>
    <property type="match status" value="1"/>
</dbReference>
<dbReference type="Proteomes" id="UP001501772">
    <property type="component" value="Unassembled WGS sequence"/>
</dbReference>
<dbReference type="PANTHER" id="PTHR32182">
    <property type="entry name" value="DNA REPLICATION AND REPAIR PROTEIN RECF"/>
    <property type="match status" value="1"/>
</dbReference>
<gene>
    <name evidence="2" type="ORF">GCM10022289_44810</name>
</gene>
<dbReference type="PIRSF" id="PIRSF029347">
    <property type="entry name" value="RecF"/>
    <property type="match status" value="1"/>
</dbReference>
<dbReference type="InterPro" id="IPR003959">
    <property type="entry name" value="ATPase_AAA_core"/>
</dbReference>
<reference evidence="3" key="1">
    <citation type="journal article" date="2019" name="Int. J. Syst. Evol. Microbiol.">
        <title>The Global Catalogue of Microorganisms (GCM) 10K type strain sequencing project: providing services to taxonomists for standard genome sequencing and annotation.</title>
        <authorList>
            <consortium name="The Broad Institute Genomics Platform"/>
            <consortium name="The Broad Institute Genome Sequencing Center for Infectious Disease"/>
            <person name="Wu L."/>
            <person name="Ma J."/>
        </authorList>
    </citation>
    <scope>NUCLEOTIDE SEQUENCE [LARGE SCALE GENOMIC DNA]</scope>
    <source>
        <strain evidence="3">JCM 17626</strain>
    </source>
</reference>
<organism evidence="2 3">
    <name type="scientific">Pedobacter jeongneungensis</name>
    <dbReference type="NCBI Taxonomy" id="947309"/>
    <lineage>
        <taxon>Bacteria</taxon>
        <taxon>Pseudomonadati</taxon>
        <taxon>Bacteroidota</taxon>
        <taxon>Sphingobacteriia</taxon>
        <taxon>Sphingobacteriales</taxon>
        <taxon>Sphingobacteriaceae</taxon>
        <taxon>Pedobacter</taxon>
    </lineage>
</organism>
<dbReference type="SUPFAM" id="SSF52540">
    <property type="entry name" value="P-loop containing nucleoside triphosphate hydrolases"/>
    <property type="match status" value="1"/>
</dbReference>
<evidence type="ECO:0000259" key="1">
    <source>
        <dbReference type="Pfam" id="PF13304"/>
    </source>
</evidence>
<dbReference type="RefSeq" id="WP_344853658.1">
    <property type="nucleotide sequence ID" value="NZ_BAABBY010000015.1"/>
</dbReference>
<keyword evidence="3" id="KW-1185">Reference proteome</keyword>
<dbReference type="Gene3D" id="3.40.50.300">
    <property type="entry name" value="P-loop containing nucleotide triphosphate hydrolases"/>
    <property type="match status" value="2"/>
</dbReference>
<evidence type="ECO:0000313" key="3">
    <source>
        <dbReference type="Proteomes" id="UP001501772"/>
    </source>
</evidence>
<dbReference type="EMBL" id="BAABBY010000015">
    <property type="protein sequence ID" value="GAA4213108.1"/>
    <property type="molecule type" value="Genomic_DNA"/>
</dbReference>
<sequence>MPNSFNVKLTKVHLKGFKSIDDLTVDFSGDLNILIGKNGAGKSNFLEFVSDAVSWRALQKVYRYVKCYYTAENGDIITVEYEREILRADSLKELVNKDRYVMNHRITLNDELVFDSRSEDETGNVFRGKKFTGRMSIPSKFRVLGYDYPLSHYITFNLPEDLECIEHPGTLEIYLEDESLIWGTLTTLTFLEDMVFDAEFTIEYDLESEFFGITKDKIIDALTIRGYILDCLQRYSPIQDVRVNSNLNIYKLEDRIVIENIKIDFLINDMWVPWSQLSDGSKRLFYVITEVMSIPGGIALLEEPELGIHPHQFNLLLDFIKEQSSQTQIILSTHSPKSLDHLDIDELDKILIASYDKELGTQIRHLNARETRKAQEYIEQVGFLSDYWLMSDLEE</sequence>
<comment type="caution">
    <text evidence="2">The sequence shown here is derived from an EMBL/GenBank/DDBJ whole genome shotgun (WGS) entry which is preliminary data.</text>
</comment>
<dbReference type="Pfam" id="PF13304">
    <property type="entry name" value="AAA_21"/>
    <property type="match status" value="1"/>
</dbReference>
<protein>
    <recommendedName>
        <fullName evidence="1">ATPase AAA-type core domain-containing protein</fullName>
    </recommendedName>
</protein>